<feature type="region of interest" description="Disordered" evidence="1">
    <location>
        <begin position="1"/>
        <end position="24"/>
    </location>
</feature>
<dbReference type="HOGENOM" id="CLU_1230792_0_0_1"/>
<evidence type="ECO:0000259" key="2">
    <source>
        <dbReference type="Pfam" id="PF02037"/>
    </source>
</evidence>
<feature type="domain" description="SAP" evidence="2">
    <location>
        <begin position="106"/>
        <end position="136"/>
    </location>
</feature>
<dbReference type="Pfam" id="PF02037">
    <property type="entry name" value="SAP"/>
    <property type="match status" value="1"/>
</dbReference>
<reference evidence="3" key="2">
    <citation type="journal article" date="2007" name="Science">
        <title>Genome sequence of Aedes aegypti, a major arbovirus vector.</title>
        <authorList>
            <person name="Nene V."/>
            <person name="Wortman J.R."/>
            <person name="Lawson D."/>
            <person name="Haas B."/>
            <person name="Kodira C."/>
            <person name="Tu Z.J."/>
            <person name="Loftus B."/>
            <person name="Xi Z."/>
            <person name="Megy K."/>
            <person name="Grabherr M."/>
            <person name="Ren Q."/>
            <person name="Zdobnov E.M."/>
            <person name="Lobo N.F."/>
            <person name="Campbell K.S."/>
            <person name="Brown S.E."/>
            <person name="Bonaldo M.F."/>
            <person name="Zhu J."/>
            <person name="Sinkins S.P."/>
            <person name="Hogenkamp D.G."/>
            <person name="Amedeo P."/>
            <person name="Arensburger P."/>
            <person name="Atkinson P.W."/>
            <person name="Bidwell S."/>
            <person name="Biedler J."/>
            <person name="Birney E."/>
            <person name="Bruggner R.V."/>
            <person name="Costas J."/>
            <person name="Coy M.R."/>
            <person name="Crabtree J."/>
            <person name="Crawford M."/>
            <person name="Debruyn B."/>
            <person name="Decaprio D."/>
            <person name="Eiglmeier K."/>
            <person name="Eisenstadt E."/>
            <person name="El-Dorry H."/>
            <person name="Gelbart W.M."/>
            <person name="Gomes S.L."/>
            <person name="Hammond M."/>
            <person name="Hannick L.I."/>
            <person name="Hogan J.R."/>
            <person name="Holmes M.H."/>
            <person name="Jaffe D."/>
            <person name="Johnston J.S."/>
            <person name="Kennedy R.C."/>
            <person name="Koo H."/>
            <person name="Kravitz S."/>
            <person name="Kriventseva E.V."/>
            <person name="Kulp D."/>
            <person name="Labutti K."/>
            <person name="Lee E."/>
            <person name="Li S."/>
            <person name="Lovin D.D."/>
            <person name="Mao C."/>
            <person name="Mauceli E."/>
            <person name="Menck C.F."/>
            <person name="Miller J.R."/>
            <person name="Montgomery P."/>
            <person name="Mori A."/>
            <person name="Nascimento A.L."/>
            <person name="Naveira H.F."/>
            <person name="Nusbaum C."/>
            <person name="O'leary S."/>
            <person name="Orvis J."/>
            <person name="Pertea M."/>
            <person name="Quesneville H."/>
            <person name="Reidenbach K.R."/>
            <person name="Rogers Y.H."/>
            <person name="Roth C.W."/>
            <person name="Schneider J.R."/>
            <person name="Schatz M."/>
            <person name="Shumway M."/>
            <person name="Stanke M."/>
            <person name="Stinson E.O."/>
            <person name="Tubio J.M."/>
            <person name="Vanzee J.P."/>
            <person name="Verjovski-Almeida S."/>
            <person name="Werner D."/>
            <person name="White O."/>
            <person name="Wyder S."/>
            <person name="Zeng Q."/>
            <person name="Zhao Q."/>
            <person name="Zhao Y."/>
            <person name="Hill C.A."/>
            <person name="Raikhel A.S."/>
            <person name="Soares M.B."/>
            <person name="Knudson D.L."/>
            <person name="Lee N.H."/>
            <person name="Galagan J."/>
            <person name="Salzberg S.L."/>
            <person name="Paulsen I.T."/>
            <person name="Dimopoulos G."/>
            <person name="Collins F.H."/>
            <person name="Birren B."/>
            <person name="Fraser-Liggett C.M."/>
            <person name="Severson D.W."/>
        </authorList>
    </citation>
    <scope>NUCLEOTIDE SEQUENCE [LARGE SCALE GENOMIC DNA]</scope>
    <source>
        <strain evidence="3">Liverpool</strain>
    </source>
</reference>
<accession>A0A1S4EW37</accession>
<dbReference type="KEGG" id="aag:5578482"/>
<dbReference type="InterPro" id="IPR036361">
    <property type="entry name" value="SAP_dom_sf"/>
</dbReference>
<organism evidence="3 4">
    <name type="scientific">Aedes aegypti</name>
    <name type="common">Yellowfever mosquito</name>
    <name type="synonym">Culex aegypti</name>
    <dbReference type="NCBI Taxonomy" id="7159"/>
    <lineage>
        <taxon>Eukaryota</taxon>
        <taxon>Metazoa</taxon>
        <taxon>Ecdysozoa</taxon>
        <taxon>Arthropoda</taxon>
        <taxon>Hexapoda</taxon>
        <taxon>Insecta</taxon>
        <taxon>Pterygota</taxon>
        <taxon>Neoptera</taxon>
        <taxon>Endopterygota</taxon>
        <taxon>Diptera</taxon>
        <taxon>Nematocera</taxon>
        <taxon>Culicoidea</taxon>
        <taxon>Culicidae</taxon>
        <taxon>Culicinae</taxon>
        <taxon>Aedini</taxon>
        <taxon>Aedes</taxon>
        <taxon>Stegomyia</taxon>
    </lineage>
</organism>
<sequence>MQATGLTGSEGPQDGDWERCHPEASSPLQVEAVYVSESDWYLPDPPEPECGTSRGKTPMVLVQRLPSSVVRRYINESNAHIFASTAFGSAPASYDEQTIQTANGKKTLKRLQEEATQLKLPTKGTKAQLEKRLKIYRENDLNRSLVETAMTVLPLDATEFRDVPPYWALRDISVANITWLSAVAVFNYFQDRNAMNSYKNGRTLLKDCFLKHVSYGRVMILMKLY</sequence>
<evidence type="ECO:0000256" key="1">
    <source>
        <dbReference type="SAM" id="MobiDB-lite"/>
    </source>
</evidence>
<dbReference type="Proteomes" id="UP000682892">
    <property type="component" value="Unassembled WGS sequence"/>
</dbReference>
<gene>
    <name evidence="3" type="ORF">AaeL_AAEL000521</name>
</gene>
<evidence type="ECO:0000313" key="4">
    <source>
        <dbReference type="Proteomes" id="UP000682892"/>
    </source>
</evidence>
<dbReference type="Gene3D" id="1.10.720.30">
    <property type="entry name" value="SAP domain"/>
    <property type="match status" value="1"/>
</dbReference>
<dbReference type="AlphaFoldDB" id="A0A1S4EW37"/>
<reference evidence="3" key="1">
    <citation type="submission" date="2005-10" db="EMBL/GenBank/DDBJ databases">
        <authorList>
            <person name="Loftus B.J."/>
            <person name="Nene V.M."/>
            <person name="Hannick L.I."/>
            <person name="Bidwell S."/>
            <person name="Haas B."/>
            <person name="Amedeo P."/>
            <person name="Orvis J."/>
            <person name="Wortman J.R."/>
            <person name="White O.R."/>
            <person name="Salzberg S."/>
            <person name="Shumway M."/>
            <person name="Koo H."/>
            <person name="Zhao Y."/>
            <person name="Holmes M."/>
            <person name="Miller J."/>
            <person name="Schatz M."/>
            <person name="Pop M."/>
            <person name="Pai G."/>
            <person name="Utterback T."/>
            <person name="Rogers Y.-H."/>
            <person name="Kravitz S."/>
            <person name="Fraser C.M."/>
        </authorList>
    </citation>
    <scope>NUCLEOTIDE SEQUENCE</scope>
    <source>
        <strain evidence="3">Liverpool</strain>
    </source>
</reference>
<reference evidence="3" key="3">
    <citation type="submission" date="2012-09" db="EMBL/GenBank/DDBJ databases">
        <authorList>
            <consortium name="VectorBase"/>
        </authorList>
    </citation>
    <scope>NUCLEOTIDE SEQUENCE</scope>
    <source>
        <strain evidence="3">Liverpool</strain>
    </source>
</reference>
<protein>
    <submittedName>
        <fullName evidence="3">AAEL000521-PA</fullName>
    </submittedName>
</protein>
<dbReference type="EMBL" id="CH477194">
    <property type="protein sequence ID" value="EAT48497.1"/>
    <property type="molecule type" value="Genomic_DNA"/>
</dbReference>
<name>A0A1S4EW37_AEDAE</name>
<proteinExistence type="predicted"/>
<dbReference type="InterPro" id="IPR003034">
    <property type="entry name" value="SAP_dom"/>
</dbReference>
<evidence type="ECO:0000313" key="3">
    <source>
        <dbReference type="EMBL" id="EAT48497.1"/>
    </source>
</evidence>